<evidence type="ECO:0000313" key="1">
    <source>
        <dbReference type="EMBL" id="GMR49807.1"/>
    </source>
</evidence>
<dbReference type="AlphaFoldDB" id="A0AAN5CTI5"/>
<dbReference type="EMBL" id="BTRK01000004">
    <property type="protein sequence ID" value="GMR49807.1"/>
    <property type="molecule type" value="Genomic_DNA"/>
</dbReference>
<reference evidence="2" key="1">
    <citation type="submission" date="2022-10" db="EMBL/GenBank/DDBJ databases">
        <title>Genome assembly of Pristionchus species.</title>
        <authorList>
            <person name="Yoshida K."/>
            <person name="Sommer R.J."/>
        </authorList>
    </citation>
    <scope>NUCLEOTIDE SEQUENCE [LARGE SCALE GENOMIC DNA]</scope>
    <source>
        <strain evidence="2">RS5460</strain>
    </source>
</reference>
<feature type="non-terminal residue" evidence="1">
    <location>
        <position position="1"/>
    </location>
</feature>
<gene>
    <name evidence="1" type="ORF">PMAYCL1PPCAC_20002</name>
</gene>
<evidence type="ECO:0000313" key="2">
    <source>
        <dbReference type="Proteomes" id="UP001328107"/>
    </source>
</evidence>
<dbReference type="Proteomes" id="UP001328107">
    <property type="component" value="Unassembled WGS sequence"/>
</dbReference>
<proteinExistence type="predicted"/>
<name>A0AAN5CTI5_9BILA</name>
<keyword evidence="2" id="KW-1185">Reference proteome</keyword>
<comment type="caution">
    <text evidence="1">The sequence shown here is derived from an EMBL/GenBank/DDBJ whole genome shotgun (WGS) entry which is preliminary data.</text>
</comment>
<protein>
    <recommendedName>
        <fullName evidence="3">F-box domain-containing protein</fullName>
    </recommendedName>
</protein>
<accession>A0AAN5CTI5</accession>
<feature type="non-terminal residue" evidence="1">
    <location>
        <position position="263"/>
    </location>
</feature>
<sequence length="263" mass="30486">QLVSKSPRIINLMEDTFLLSTQDEDCSENVETLKIVDDRYLMSLSPFECLTRELVFVIIEFVPELVRELMQTCRVLRSHVYEFARQRQTIPLVDQLSVQLERSHDAVRSLSRISITVIVSSRKANLFELRLHLRYYPPPLHSRIQRVATSKYNTTKQYYLFLETCPTSGRYRHVLAWECLVASIGTRVYKVHMDDMRQHEYGNAFEWNDGLGSNCAWNLLDNFQIHHLSVMAKKIGCNATAAILKTLETRCVEQLTLSSSNVP</sequence>
<evidence type="ECO:0008006" key="3">
    <source>
        <dbReference type="Google" id="ProtNLM"/>
    </source>
</evidence>
<organism evidence="1 2">
    <name type="scientific">Pristionchus mayeri</name>
    <dbReference type="NCBI Taxonomy" id="1317129"/>
    <lineage>
        <taxon>Eukaryota</taxon>
        <taxon>Metazoa</taxon>
        <taxon>Ecdysozoa</taxon>
        <taxon>Nematoda</taxon>
        <taxon>Chromadorea</taxon>
        <taxon>Rhabditida</taxon>
        <taxon>Rhabditina</taxon>
        <taxon>Diplogasteromorpha</taxon>
        <taxon>Diplogasteroidea</taxon>
        <taxon>Neodiplogasteridae</taxon>
        <taxon>Pristionchus</taxon>
    </lineage>
</organism>